<dbReference type="PANTHER" id="PTHR32328">
    <property type="entry name" value="L-SERYL-TRNA(SEC) SELENIUM TRANSFERASE"/>
    <property type="match status" value="1"/>
</dbReference>
<dbReference type="RefSeq" id="WP_100042937.1">
    <property type="nucleotide sequence ID" value="NZ_LT630003.1"/>
</dbReference>
<proteinExistence type="inferred from homology"/>
<evidence type="ECO:0000256" key="2">
    <source>
        <dbReference type="ARBA" id="ARBA00022898"/>
    </source>
</evidence>
<dbReference type="SUPFAM" id="SSF53383">
    <property type="entry name" value="PLP-dependent transferases"/>
    <property type="match status" value="1"/>
</dbReference>
<protein>
    <submittedName>
        <fullName evidence="4">L-seryl-tRNA(Ser) seleniumtransferase/D-glucosaminate-6-phosphate ammonia-lyase</fullName>
    </submittedName>
</protein>
<dbReference type="InterPro" id="IPR006337">
    <property type="entry name" value="DgaE-like"/>
</dbReference>
<evidence type="ECO:0000256" key="3">
    <source>
        <dbReference type="ARBA" id="ARBA00044507"/>
    </source>
</evidence>
<dbReference type="PANTHER" id="PTHR32328:SF0">
    <property type="entry name" value="L-SERYL-TRNA(SEC) SELENIUM TRANSFERASE"/>
    <property type="match status" value="1"/>
</dbReference>
<name>A0ABY1CDF0_9FIRM</name>
<organism evidence="4 5">
    <name type="scientific">Lacrimispora sphenoides JCM 1415</name>
    <dbReference type="NCBI Taxonomy" id="1297793"/>
    <lineage>
        <taxon>Bacteria</taxon>
        <taxon>Bacillati</taxon>
        <taxon>Bacillota</taxon>
        <taxon>Clostridia</taxon>
        <taxon>Lachnospirales</taxon>
        <taxon>Lachnospiraceae</taxon>
        <taxon>Lacrimispora</taxon>
    </lineage>
</organism>
<dbReference type="Pfam" id="PF03841">
    <property type="entry name" value="SelA"/>
    <property type="match status" value="1"/>
</dbReference>
<sequence>MNIYVKSGLREVINANGKMTILGASAVSESVVKSVGSALRNFVVIEELMDHAGRVIAQKTGAEDGCPTCGAASGLVIATAACIAGCNLGLIGRIPDTGGLKNEIILQKGQSINFGGSITQMLRLGGGIPVEAGCSNKVERDNIESAINEKTAALLYVKSHHAVQKGMQSIESMLELARKYHLPFIIDAAAEEDLCKYVSMGADLVLYSGGKALSGPTSGLIAGKSSYIAACKMQYKGVGRAMKVSKEAMMGLVTALEMYDPAQSNPEGQKKRMQLMCDELAQVKGLKCRVAQDEAGREIYRAEIHVGPETGMNAAKLNELLKQGDPAIYVRDYYVNQGILSIDPRPLFDGQEEIIIDRIKSCLLEG</sequence>
<accession>A0ABY1CDF0</accession>
<keyword evidence="5" id="KW-1185">Reference proteome</keyword>
<dbReference type="Gene3D" id="3.40.640.10">
    <property type="entry name" value="Type I PLP-dependent aspartate aminotransferase-like (Major domain)"/>
    <property type="match status" value="1"/>
</dbReference>
<dbReference type="Proteomes" id="UP000198970">
    <property type="component" value="Chromosome I"/>
</dbReference>
<gene>
    <name evidence="4" type="ORF">SAMN02745906_3305</name>
</gene>
<reference evidence="4 5" key="1">
    <citation type="submission" date="2016-10" db="EMBL/GenBank/DDBJ databases">
        <authorList>
            <person name="Varghese N."/>
            <person name="Submissions S."/>
        </authorList>
    </citation>
    <scope>NUCLEOTIDE SEQUENCE [LARGE SCALE GENOMIC DNA]</scope>
    <source>
        <strain evidence="4 5">ATCC 19403</strain>
    </source>
</reference>
<evidence type="ECO:0000313" key="4">
    <source>
        <dbReference type="EMBL" id="SET94872.1"/>
    </source>
</evidence>
<dbReference type="InterPro" id="IPR015421">
    <property type="entry name" value="PyrdxlP-dep_Trfase_major"/>
</dbReference>
<comment type="cofactor">
    <cofactor evidence="1">
        <name>pyridoxal 5'-phosphate</name>
        <dbReference type="ChEBI" id="CHEBI:597326"/>
    </cofactor>
</comment>
<comment type="similarity">
    <text evidence="3">Belongs to the SelA family.</text>
</comment>
<evidence type="ECO:0000313" key="5">
    <source>
        <dbReference type="Proteomes" id="UP000198970"/>
    </source>
</evidence>
<dbReference type="EMBL" id="LT630003">
    <property type="protein sequence ID" value="SET94872.1"/>
    <property type="molecule type" value="Genomic_DNA"/>
</dbReference>
<dbReference type="NCBIfam" id="TIGR01437">
    <property type="entry name" value="selA_rel"/>
    <property type="match status" value="1"/>
</dbReference>
<dbReference type="InterPro" id="IPR018319">
    <property type="entry name" value="SelA-like"/>
</dbReference>
<keyword evidence="2" id="KW-0663">Pyridoxal phosphate</keyword>
<dbReference type="InterPro" id="IPR015424">
    <property type="entry name" value="PyrdxlP-dep_Trfase"/>
</dbReference>
<evidence type="ECO:0000256" key="1">
    <source>
        <dbReference type="ARBA" id="ARBA00001933"/>
    </source>
</evidence>